<feature type="compositionally biased region" description="Low complexity" evidence="1">
    <location>
        <begin position="431"/>
        <end position="451"/>
    </location>
</feature>
<evidence type="ECO:0000313" key="3">
    <source>
        <dbReference type="EMBL" id="KXZ45044.1"/>
    </source>
</evidence>
<evidence type="ECO:0000256" key="2">
    <source>
        <dbReference type="SAM" id="Phobius"/>
    </source>
</evidence>
<feature type="transmembrane region" description="Helical" evidence="2">
    <location>
        <begin position="553"/>
        <end position="574"/>
    </location>
</feature>
<dbReference type="OrthoDB" id="10262936at2759"/>
<dbReference type="Pfam" id="PF07556">
    <property type="entry name" value="DUF1538"/>
    <property type="match status" value="2"/>
</dbReference>
<feature type="transmembrane region" description="Helical" evidence="2">
    <location>
        <begin position="685"/>
        <end position="705"/>
    </location>
</feature>
<keyword evidence="2" id="KW-1133">Transmembrane helix</keyword>
<feature type="compositionally biased region" description="Polar residues" evidence="1">
    <location>
        <begin position="335"/>
        <end position="345"/>
    </location>
</feature>
<feature type="transmembrane region" description="Helical" evidence="2">
    <location>
        <begin position="595"/>
        <end position="614"/>
    </location>
</feature>
<feature type="transmembrane region" description="Helical" evidence="2">
    <location>
        <begin position="9"/>
        <end position="27"/>
    </location>
</feature>
<feature type="transmembrane region" description="Helical" evidence="2">
    <location>
        <begin position="650"/>
        <end position="673"/>
    </location>
</feature>
<sequence length="713" mass="73965">MVDQLKEQILAVLPISLLLVFVIGVFFQKATNSPGQQAYGLVCAIFGLLFFMDGLRVCVMPLGELVGSRLPEKYPTPVVLLVAGCLGILVTYAEPAIASLSPLAQLVDKNKAPYLYFALNEQREMLVLSIGLGVGAAAVVGTLRFIKGWSLKPIIYGSLVPTIALACYMQWGNPDLAPLLGLAWDCGAVTTGPVTVPILLAMGIGVMASKRQQRLAKAAYHNAVDTNTGQTLEGFGVVTLASVFPILAVEVMGIMISVTHSKEDIIRNAGSGVSDKAVDRSPIREVVFAIRAIMPLITALLLLVVFVIREPHHLAALTAYTVKPGADESAHKQRTSSACDNSIAGNSPDMGGDEGRQQGEAKASAVAMSPLGKTSRAGVAAASVSLTIATSTVTEEEGAGTRRSSNGSGDANVLEQQSGVAVTAVAAPGPVAEGLESVPPGSEAPAAAADGADLKQQKAPARLHAQDRKTTPHPKRGRRSKAAASDVEAAGLVDPEPWYVRYGGLIVGILLAQGGMIMFNIGLTYGFTALGDQAGTLLPAAYLEVDGEPKSPYYSYAGGIVLVMVVAFSLGFMATRAEPALRVLGKTVQHLSGGSFTAAMLIYAVSIGVGSGMAVGSTKILFGVPLVYIILVKYAIAVTITVFSTEDFTCIAWDSAGVTTGPVTVPFVLSLGIGFSKATGATEGFGILTAASVAPIISVLLTNLLRNPAKASM</sequence>
<organism evidence="3 4">
    <name type="scientific">Gonium pectorale</name>
    <name type="common">Green alga</name>
    <dbReference type="NCBI Taxonomy" id="33097"/>
    <lineage>
        <taxon>Eukaryota</taxon>
        <taxon>Viridiplantae</taxon>
        <taxon>Chlorophyta</taxon>
        <taxon>core chlorophytes</taxon>
        <taxon>Chlorophyceae</taxon>
        <taxon>CS clade</taxon>
        <taxon>Chlamydomonadales</taxon>
        <taxon>Volvocaceae</taxon>
        <taxon>Gonium</taxon>
    </lineage>
</organism>
<evidence type="ECO:0000313" key="4">
    <source>
        <dbReference type="Proteomes" id="UP000075714"/>
    </source>
</evidence>
<feature type="transmembrane region" description="Helical" evidence="2">
    <location>
        <begin position="505"/>
        <end position="527"/>
    </location>
</feature>
<evidence type="ECO:0000256" key="1">
    <source>
        <dbReference type="SAM" id="MobiDB-lite"/>
    </source>
</evidence>
<dbReference type="AlphaFoldDB" id="A0A150G5E8"/>
<feature type="transmembrane region" description="Helical" evidence="2">
    <location>
        <begin position="153"/>
        <end position="171"/>
    </location>
</feature>
<feature type="compositionally biased region" description="Basic residues" evidence="1">
    <location>
        <begin position="471"/>
        <end position="481"/>
    </location>
</feature>
<feature type="compositionally biased region" description="Polar residues" evidence="1">
    <location>
        <begin position="402"/>
        <end position="412"/>
    </location>
</feature>
<gene>
    <name evidence="3" type="ORF">GPECTOR_59g652</name>
</gene>
<feature type="region of interest" description="Disordered" evidence="1">
    <location>
        <begin position="392"/>
        <end position="412"/>
    </location>
</feature>
<feature type="transmembrane region" description="Helical" evidence="2">
    <location>
        <begin position="288"/>
        <end position="308"/>
    </location>
</feature>
<feature type="transmembrane region" description="Helical" evidence="2">
    <location>
        <begin position="235"/>
        <end position="258"/>
    </location>
</feature>
<keyword evidence="4" id="KW-1185">Reference proteome</keyword>
<protein>
    <recommendedName>
        <fullName evidence="5">DUF1538 domain-containing protein</fullName>
    </recommendedName>
</protein>
<keyword evidence="2" id="KW-0472">Membrane</keyword>
<feature type="region of interest" description="Disordered" evidence="1">
    <location>
        <begin position="328"/>
        <end position="367"/>
    </location>
</feature>
<dbReference type="STRING" id="33097.A0A150G5E8"/>
<proteinExistence type="predicted"/>
<feature type="transmembrane region" description="Helical" evidence="2">
    <location>
        <begin position="74"/>
        <end position="93"/>
    </location>
</feature>
<dbReference type="EMBL" id="LSYV01000060">
    <property type="protein sequence ID" value="KXZ45044.1"/>
    <property type="molecule type" value="Genomic_DNA"/>
</dbReference>
<feature type="transmembrane region" description="Helical" evidence="2">
    <location>
        <begin position="125"/>
        <end position="146"/>
    </location>
</feature>
<feature type="transmembrane region" description="Helical" evidence="2">
    <location>
        <begin position="191"/>
        <end position="208"/>
    </location>
</feature>
<feature type="region of interest" description="Disordered" evidence="1">
    <location>
        <begin position="431"/>
        <end position="488"/>
    </location>
</feature>
<name>A0A150G5E8_GONPE</name>
<feature type="transmembrane region" description="Helical" evidence="2">
    <location>
        <begin position="39"/>
        <end position="62"/>
    </location>
</feature>
<keyword evidence="2" id="KW-0812">Transmembrane</keyword>
<accession>A0A150G5E8</accession>
<reference evidence="4" key="1">
    <citation type="journal article" date="2016" name="Nat. Commun.">
        <title>The Gonium pectorale genome demonstrates co-option of cell cycle regulation during the evolution of multicellularity.</title>
        <authorList>
            <person name="Hanschen E.R."/>
            <person name="Marriage T.N."/>
            <person name="Ferris P.J."/>
            <person name="Hamaji T."/>
            <person name="Toyoda A."/>
            <person name="Fujiyama A."/>
            <person name="Neme R."/>
            <person name="Noguchi H."/>
            <person name="Minakuchi Y."/>
            <person name="Suzuki M."/>
            <person name="Kawai-Toyooka H."/>
            <person name="Smith D.R."/>
            <person name="Sparks H."/>
            <person name="Anderson J."/>
            <person name="Bakaric R."/>
            <person name="Luria V."/>
            <person name="Karger A."/>
            <person name="Kirschner M.W."/>
            <person name="Durand P.M."/>
            <person name="Michod R.E."/>
            <person name="Nozaki H."/>
            <person name="Olson B.J."/>
        </authorList>
    </citation>
    <scope>NUCLEOTIDE SEQUENCE [LARGE SCALE GENOMIC DNA]</scope>
    <source>
        <strain evidence="4">NIES-2863</strain>
    </source>
</reference>
<dbReference type="InterPro" id="IPR011435">
    <property type="entry name" value="UmpAB"/>
</dbReference>
<dbReference type="Proteomes" id="UP000075714">
    <property type="component" value="Unassembled WGS sequence"/>
</dbReference>
<feature type="transmembrane region" description="Helical" evidence="2">
    <location>
        <begin position="620"/>
        <end position="643"/>
    </location>
</feature>
<comment type="caution">
    <text evidence="3">The sequence shown here is derived from an EMBL/GenBank/DDBJ whole genome shotgun (WGS) entry which is preliminary data.</text>
</comment>
<evidence type="ECO:0008006" key="5">
    <source>
        <dbReference type="Google" id="ProtNLM"/>
    </source>
</evidence>